<feature type="domain" description="B box-type" evidence="7">
    <location>
        <begin position="76"/>
        <end position="117"/>
    </location>
</feature>
<protein>
    <recommendedName>
        <fullName evidence="11">Tripartite motif containing 35-13</fullName>
    </recommendedName>
</protein>
<evidence type="ECO:0000256" key="2">
    <source>
        <dbReference type="ARBA" id="ARBA00022771"/>
    </source>
</evidence>
<dbReference type="Gene3D" id="2.60.120.920">
    <property type="match status" value="1"/>
</dbReference>
<evidence type="ECO:0000259" key="6">
    <source>
        <dbReference type="PROSITE" id="PS50089"/>
    </source>
</evidence>
<feature type="coiled-coil region" evidence="5">
    <location>
        <begin position="160"/>
        <end position="224"/>
    </location>
</feature>
<evidence type="ECO:0000256" key="4">
    <source>
        <dbReference type="PROSITE-ProRule" id="PRU00024"/>
    </source>
</evidence>
<dbReference type="STRING" id="48698.ENSPFOP00000020999"/>
<dbReference type="eggNOG" id="KOG2177">
    <property type="taxonomic scope" value="Eukaryota"/>
</dbReference>
<dbReference type="InterPro" id="IPR001870">
    <property type="entry name" value="B30.2/SPRY"/>
</dbReference>
<evidence type="ECO:0000259" key="7">
    <source>
        <dbReference type="PROSITE" id="PS50119"/>
    </source>
</evidence>
<dbReference type="Proteomes" id="UP000028760">
    <property type="component" value="Unassembled WGS sequence"/>
</dbReference>
<dbReference type="InterPro" id="IPR003879">
    <property type="entry name" value="Butyrophylin_SPRY"/>
</dbReference>
<dbReference type="InterPro" id="IPR043136">
    <property type="entry name" value="B30.2/SPRY_sf"/>
</dbReference>
<dbReference type="InterPro" id="IPR017907">
    <property type="entry name" value="Znf_RING_CS"/>
</dbReference>
<reference evidence="9" key="3">
    <citation type="submission" date="2025-09" db="UniProtKB">
        <authorList>
            <consortium name="Ensembl"/>
        </authorList>
    </citation>
    <scope>IDENTIFICATION</scope>
</reference>
<keyword evidence="3" id="KW-0862">Zinc</keyword>
<dbReference type="OMA" id="FPYISTW"/>
<evidence type="ECO:0000256" key="1">
    <source>
        <dbReference type="ARBA" id="ARBA00022723"/>
    </source>
</evidence>
<evidence type="ECO:0000256" key="3">
    <source>
        <dbReference type="ARBA" id="ARBA00022833"/>
    </source>
</evidence>
<accession>A0A087YSJ6</accession>
<dbReference type="AlphaFoldDB" id="A0A087YSJ6"/>
<dbReference type="Gene3D" id="3.30.40.10">
    <property type="entry name" value="Zinc/RING finger domain, C3HC4 (zinc finger)"/>
    <property type="match status" value="1"/>
</dbReference>
<evidence type="ECO:0000259" key="8">
    <source>
        <dbReference type="PROSITE" id="PS50188"/>
    </source>
</evidence>
<evidence type="ECO:0000313" key="10">
    <source>
        <dbReference type="Proteomes" id="UP000028760"/>
    </source>
</evidence>
<keyword evidence="2 4" id="KW-0863">Zinc-finger</keyword>
<dbReference type="Pfam" id="PF00622">
    <property type="entry name" value="SPRY"/>
    <property type="match status" value="1"/>
</dbReference>
<keyword evidence="1" id="KW-0479">Metal-binding</keyword>
<feature type="domain" description="B30.2/SPRY" evidence="8">
    <location>
        <begin position="266"/>
        <end position="443"/>
    </location>
</feature>
<dbReference type="InterPro" id="IPR003877">
    <property type="entry name" value="SPRY_dom"/>
</dbReference>
<dbReference type="SMART" id="SM00449">
    <property type="entry name" value="SPRY"/>
    <property type="match status" value="1"/>
</dbReference>
<organism evidence="9 10">
    <name type="scientific">Poecilia formosa</name>
    <name type="common">Amazon molly</name>
    <name type="synonym">Limia formosa</name>
    <dbReference type="NCBI Taxonomy" id="48698"/>
    <lineage>
        <taxon>Eukaryota</taxon>
        <taxon>Metazoa</taxon>
        <taxon>Chordata</taxon>
        <taxon>Craniata</taxon>
        <taxon>Vertebrata</taxon>
        <taxon>Euteleostomi</taxon>
        <taxon>Actinopterygii</taxon>
        <taxon>Neopterygii</taxon>
        <taxon>Teleostei</taxon>
        <taxon>Neoteleostei</taxon>
        <taxon>Acanthomorphata</taxon>
        <taxon>Ovalentaria</taxon>
        <taxon>Atherinomorphae</taxon>
        <taxon>Cyprinodontiformes</taxon>
        <taxon>Poeciliidae</taxon>
        <taxon>Poeciliinae</taxon>
        <taxon>Poecilia</taxon>
    </lineage>
</organism>
<name>A0A087YSJ6_POEFO</name>
<dbReference type="InterPro" id="IPR000315">
    <property type="entry name" value="Znf_B-box"/>
</dbReference>
<dbReference type="PANTHER" id="PTHR24103">
    <property type="entry name" value="E3 UBIQUITIN-PROTEIN LIGASE TRIM"/>
    <property type="match status" value="1"/>
</dbReference>
<dbReference type="Pfam" id="PF13765">
    <property type="entry name" value="PRY"/>
    <property type="match status" value="1"/>
</dbReference>
<dbReference type="SUPFAM" id="SSF57850">
    <property type="entry name" value="RING/U-box"/>
    <property type="match status" value="1"/>
</dbReference>
<evidence type="ECO:0008006" key="11">
    <source>
        <dbReference type="Google" id="ProtNLM"/>
    </source>
</evidence>
<sequence>MASIQREDLLCPVCQNIFENPVTLTCEHSFCVSCLKTNWAERETTECPVCKRRSSKTIPVPDFSLKMASDEARASGSEPLCSLHAETLSLFCVDEQQLLCRVCRESETHSEHKLQLTEEAGQQAKKTLQDSLKPLRKRMRLIHEVKGSCDQTAGHIKTQAEATERKIKEQFKRLHQFLEEEEEARLNALREEEEQKSHMMAEKIRALNKEISDLSGLIKTTENELRAKDVQFLLNYKETVERIQQQPVPDDPDLISGALIDEARYLGNLSFNVWSKMKDMISFSPVVLDPNTAHPDLTLSDDLTSLKQATGKQELPDNPERIDHFISVVGSESFTSGCHSWEVEVGENDAYVLGVLVGSDVRKGVIWPGLWRLMFCKDLGSDVSVKGNPRRIRLFLDYDGGRLLFSDAETGAHIHTFTHTFTDRLFPYISTWSEVPIKIAPQK</sequence>
<dbReference type="PROSITE" id="PS50089">
    <property type="entry name" value="ZF_RING_2"/>
    <property type="match status" value="1"/>
</dbReference>
<dbReference type="InterPro" id="IPR013083">
    <property type="entry name" value="Znf_RING/FYVE/PHD"/>
</dbReference>
<dbReference type="InterPro" id="IPR006574">
    <property type="entry name" value="PRY"/>
</dbReference>
<keyword evidence="5" id="KW-0175">Coiled coil</keyword>
<dbReference type="SMART" id="SM00589">
    <property type="entry name" value="PRY"/>
    <property type="match status" value="1"/>
</dbReference>
<proteinExistence type="predicted"/>
<dbReference type="Ensembl" id="ENSPFOT00000021027.2">
    <property type="protein sequence ID" value="ENSPFOP00000020999.2"/>
    <property type="gene ID" value="ENSPFOG00000020877.2"/>
</dbReference>
<dbReference type="SMART" id="SM00184">
    <property type="entry name" value="RING"/>
    <property type="match status" value="1"/>
</dbReference>
<reference evidence="10" key="1">
    <citation type="submission" date="2013-10" db="EMBL/GenBank/DDBJ databases">
        <authorList>
            <person name="Schartl M."/>
            <person name="Warren W."/>
        </authorList>
    </citation>
    <scope>NUCLEOTIDE SEQUENCE [LARGE SCALE GENOMIC DNA]</scope>
    <source>
        <strain evidence="10">female</strain>
    </source>
</reference>
<dbReference type="Gene3D" id="3.30.160.60">
    <property type="entry name" value="Classic Zinc Finger"/>
    <property type="match status" value="1"/>
</dbReference>
<evidence type="ECO:0000313" key="9">
    <source>
        <dbReference type="Ensembl" id="ENSPFOP00000020999.2"/>
    </source>
</evidence>
<dbReference type="PROSITE" id="PS50119">
    <property type="entry name" value="ZF_BBOX"/>
    <property type="match status" value="1"/>
</dbReference>
<dbReference type="SMART" id="SM00336">
    <property type="entry name" value="BBOX"/>
    <property type="match status" value="1"/>
</dbReference>
<feature type="domain" description="RING-type" evidence="6">
    <location>
        <begin position="11"/>
        <end position="51"/>
    </location>
</feature>
<dbReference type="PROSITE" id="PS50188">
    <property type="entry name" value="B302_SPRY"/>
    <property type="match status" value="1"/>
</dbReference>
<dbReference type="SUPFAM" id="SSF49899">
    <property type="entry name" value="Concanavalin A-like lectins/glucanases"/>
    <property type="match status" value="1"/>
</dbReference>
<dbReference type="InterPro" id="IPR050143">
    <property type="entry name" value="TRIM/RBCC"/>
</dbReference>
<dbReference type="InterPro" id="IPR001841">
    <property type="entry name" value="Znf_RING"/>
</dbReference>
<dbReference type="EMBL" id="AYCK01016533">
    <property type="status" value="NOT_ANNOTATED_CDS"/>
    <property type="molecule type" value="Genomic_DNA"/>
</dbReference>
<dbReference type="GeneTree" id="ENSGT00970000193381"/>
<dbReference type="PROSITE" id="PS00518">
    <property type="entry name" value="ZF_RING_1"/>
    <property type="match status" value="1"/>
</dbReference>
<dbReference type="Pfam" id="PF00643">
    <property type="entry name" value="zf-B_box"/>
    <property type="match status" value="1"/>
</dbReference>
<evidence type="ECO:0000256" key="5">
    <source>
        <dbReference type="SAM" id="Coils"/>
    </source>
</evidence>
<dbReference type="GO" id="GO:0008270">
    <property type="term" value="F:zinc ion binding"/>
    <property type="evidence" value="ECO:0007669"/>
    <property type="project" value="UniProtKB-KW"/>
</dbReference>
<dbReference type="Pfam" id="PF15227">
    <property type="entry name" value="zf-C3HC4_4"/>
    <property type="match status" value="1"/>
</dbReference>
<dbReference type="InterPro" id="IPR013320">
    <property type="entry name" value="ConA-like_dom_sf"/>
</dbReference>
<dbReference type="SUPFAM" id="SSF57845">
    <property type="entry name" value="B-box zinc-binding domain"/>
    <property type="match status" value="1"/>
</dbReference>
<dbReference type="PRINTS" id="PR01407">
    <property type="entry name" value="BUTYPHLNCDUF"/>
</dbReference>
<keyword evidence="10" id="KW-1185">Reference proteome</keyword>
<reference evidence="9" key="2">
    <citation type="submission" date="2025-08" db="UniProtKB">
        <authorList>
            <consortium name="Ensembl"/>
        </authorList>
    </citation>
    <scope>IDENTIFICATION</scope>
</reference>